<feature type="compositionally biased region" description="Polar residues" evidence="3">
    <location>
        <begin position="75"/>
        <end position="94"/>
    </location>
</feature>
<dbReference type="PANTHER" id="PTHR43520:SF8">
    <property type="entry name" value="P-TYPE CU(+) TRANSPORTER"/>
    <property type="match status" value="1"/>
</dbReference>
<dbReference type="Proteomes" id="UP000243217">
    <property type="component" value="Unassembled WGS sequence"/>
</dbReference>
<dbReference type="FunFam" id="3.30.70.100:FF:000033">
    <property type="entry name" value="Copper-transporting ATPase HMA5"/>
    <property type="match status" value="1"/>
</dbReference>
<feature type="transmembrane region" description="Helical" evidence="4">
    <location>
        <begin position="191"/>
        <end position="212"/>
    </location>
</feature>
<dbReference type="GO" id="GO:0055070">
    <property type="term" value="P:copper ion homeostasis"/>
    <property type="evidence" value="ECO:0007669"/>
    <property type="project" value="TreeGrafter"/>
</dbReference>
<organism evidence="6 7">
    <name type="scientific">Thraustotheca clavata</name>
    <dbReference type="NCBI Taxonomy" id="74557"/>
    <lineage>
        <taxon>Eukaryota</taxon>
        <taxon>Sar</taxon>
        <taxon>Stramenopiles</taxon>
        <taxon>Oomycota</taxon>
        <taxon>Saprolegniomycetes</taxon>
        <taxon>Saprolegniales</taxon>
        <taxon>Achlyaceae</taxon>
        <taxon>Thraustotheca</taxon>
    </lineage>
</organism>
<dbReference type="Pfam" id="PF00403">
    <property type="entry name" value="HMA"/>
    <property type="match status" value="2"/>
</dbReference>
<accession>A0A1V9Y4G5</accession>
<dbReference type="EMBL" id="JNBS01005172">
    <property type="protein sequence ID" value="OQR80604.1"/>
    <property type="molecule type" value="Genomic_DNA"/>
</dbReference>
<feature type="transmembrane region" description="Helical" evidence="4">
    <location>
        <begin position="252"/>
        <end position="273"/>
    </location>
</feature>
<dbReference type="OrthoDB" id="432719at2759"/>
<dbReference type="InterPro" id="IPR017969">
    <property type="entry name" value="Heavy-metal-associated_CS"/>
</dbReference>
<dbReference type="InterPro" id="IPR006121">
    <property type="entry name" value="HMA_dom"/>
</dbReference>
<feature type="domain" description="HMA" evidence="5">
    <location>
        <begin position="100"/>
        <end position="166"/>
    </location>
</feature>
<dbReference type="InterPro" id="IPR036163">
    <property type="entry name" value="HMA_dom_sf"/>
</dbReference>
<comment type="caution">
    <text evidence="6">The sequence shown here is derived from an EMBL/GenBank/DDBJ whole genome shotgun (WGS) entry which is preliminary data.</text>
</comment>
<dbReference type="STRING" id="74557.A0A1V9Y4G5"/>
<keyword evidence="7" id="KW-1185">Reference proteome</keyword>
<gene>
    <name evidence="6" type="ORF">THRCLA_11976</name>
</gene>
<keyword evidence="4" id="KW-0812">Transmembrane</keyword>
<dbReference type="Gene3D" id="3.30.70.100">
    <property type="match status" value="2"/>
</dbReference>
<evidence type="ECO:0000256" key="3">
    <source>
        <dbReference type="SAM" id="MobiDB-lite"/>
    </source>
</evidence>
<protein>
    <submittedName>
        <fullName evidence="6">P-type ATPase (P-ATPase) Superfamily</fullName>
    </submittedName>
</protein>
<keyword evidence="4" id="KW-0472">Membrane</keyword>
<dbReference type="AlphaFoldDB" id="A0A1V9Y4G5"/>
<evidence type="ECO:0000313" key="6">
    <source>
        <dbReference type="EMBL" id="OQR80604.1"/>
    </source>
</evidence>
<dbReference type="PANTHER" id="PTHR43520">
    <property type="entry name" value="ATP7, ISOFORM B"/>
    <property type="match status" value="1"/>
</dbReference>
<keyword evidence="1" id="KW-0479">Metal-binding</keyword>
<feature type="region of interest" description="Disordered" evidence="3">
    <location>
        <begin position="74"/>
        <end position="94"/>
    </location>
</feature>
<evidence type="ECO:0000313" key="7">
    <source>
        <dbReference type="Proteomes" id="UP000243217"/>
    </source>
</evidence>
<name>A0A1V9Y4G5_9STRA</name>
<dbReference type="GO" id="GO:0043682">
    <property type="term" value="F:P-type divalent copper transporter activity"/>
    <property type="evidence" value="ECO:0007669"/>
    <property type="project" value="TreeGrafter"/>
</dbReference>
<dbReference type="SUPFAM" id="SSF55008">
    <property type="entry name" value="HMA, heavy metal-associated domain"/>
    <property type="match status" value="2"/>
</dbReference>
<keyword evidence="2" id="KW-1278">Translocase</keyword>
<evidence type="ECO:0000256" key="2">
    <source>
        <dbReference type="ARBA" id="ARBA00022967"/>
    </source>
</evidence>
<reference evidence="6 7" key="1">
    <citation type="journal article" date="2014" name="Genome Biol. Evol.">
        <title>The secreted proteins of Achlya hypogyna and Thraustotheca clavata identify the ancestral oomycete secretome and reveal gene acquisitions by horizontal gene transfer.</title>
        <authorList>
            <person name="Misner I."/>
            <person name="Blouin N."/>
            <person name="Leonard G."/>
            <person name="Richards T.A."/>
            <person name="Lane C.E."/>
        </authorList>
    </citation>
    <scope>NUCLEOTIDE SEQUENCE [LARGE SCALE GENOMIC DNA]</scope>
    <source>
        <strain evidence="6 7">ATCC 34112</strain>
    </source>
</reference>
<dbReference type="PROSITE" id="PS01047">
    <property type="entry name" value="HMA_1"/>
    <property type="match status" value="1"/>
</dbReference>
<evidence type="ECO:0000256" key="1">
    <source>
        <dbReference type="ARBA" id="ARBA00022723"/>
    </source>
</evidence>
<proteinExistence type="predicted"/>
<dbReference type="CDD" id="cd00371">
    <property type="entry name" value="HMA"/>
    <property type="match status" value="2"/>
</dbReference>
<sequence>MSCAMNCGKKVETALQEANGVKSANVDFSRKLAVITVEPGSRITENDLVGTVEGIKGKRFTAYVVDANGDEVATRTPSSGSAMSSPLPVKTTTSASSDTGDVTLTIVGMTCNSCANSVETALRQTDGVVSAIVNFATESAYVKFTKNTIGIRSLVEVVEGIGYEASVATGFTTAASNENRIVEIAAWKRRLYISVFFTFPIVMIMTVLDNILQIRSGLQSPAFGIPGKSKLLDDVTALDLSRTIYRRIQMNFVWALGYNLVLLPLSAGVLYAWSIDIPQCSQVPPWLFPVFLL</sequence>
<keyword evidence="4" id="KW-1133">Transmembrane helix</keyword>
<feature type="domain" description="HMA" evidence="5">
    <location>
        <begin position="1"/>
        <end position="60"/>
    </location>
</feature>
<evidence type="ECO:0000256" key="4">
    <source>
        <dbReference type="SAM" id="Phobius"/>
    </source>
</evidence>
<evidence type="ECO:0000259" key="5">
    <source>
        <dbReference type="PROSITE" id="PS50846"/>
    </source>
</evidence>
<dbReference type="GO" id="GO:0016020">
    <property type="term" value="C:membrane"/>
    <property type="evidence" value="ECO:0007669"/>
    <property type="project" value="TreeGrafter"/>
</dbReference>
<dbReference type="PROSITE" id="PS50846">
    <property type="entry name" value="HMA_2"/>
    <property type="match status" value="2"/>
</dbReference>
<dbReference type="GO" id="GO:0005507">
    <property type="term" value="F:copper ion binding"/>
    <property type="evidence" value="ECO:0007669"/>
    <property type="project" value="TreeGrafter"/>
</dbReference>